<reference evidence="3" key="1">
    <citation type="journal article" date="2019" name="Int. J. Syst. Evol. Microbiol.">
        <title>The Global Catalogue of Microorganisms (GCM) 10K type strain sequencing project: providing services to taxonomists for standard genome sequencing and annotation.</title>
        <authorList>
            <consortium name="The Broad Institute Genomics Platform"/>
            <consortium name="The Broad Institute Genome Sequencing Center for Infectious Disease"/>
            <person name="Wu L."/>
            <person name="Ma J."/>
        </authorList>
    </citation>
    <scope>NUCLEOTIDE SEQUENCE [LARGE SCALE GENOMIC DNA]</scope>
    <source>
        <strain evidence="3">CGMCC 1.15180</strain>
    </source>
</reference>
<accession>A0ABW1MRL9</accession>
<evidence type="ECO:0000313" key="3">
    <source>
        <dbReference type="Proteomes" id="UP001596139"/>
    </source>
</evidence>
<gene>
    <name evidence="2" type="ORF">ACFP4F_28710</name>
</gene>
<comment type="caution">
    <text evidence="2">The sequence shown here is derived from an EMBL/GenBank/DDBJ whole genome shotgun (WGS) entry which is preliminary data.</text>
</comment>
<evidence type="ECO:0000256" key="1">
    <source>
        <dbReference type="SAM" id="MobiDB-lite"/>
    </source>
</evidence>
<name>A0ABW1MRL9_9ACTN</name>
<feature type="region of interest" description="Disordered" evidence="1">
    <location>
        <begin position="70"/>
        <end position="90"/>
    </location>
</feature>
<keyword evidence="3" id="KW-1185">Reference proteome</keyword>
<sequence length="90" mass="9756">MFVSSRGRFNCAVVPGFRRFQQGLPRLDELQAIADTNRRLVVATEVPMPGKRNGCQPLTESGVDRAHRDAPTVAAGGHQGTGTPDPRRMA</sequence>
<protein>
    <submittedName>
        <fullName evidence="2">Uncharacterized protein</fullName>
    </submittedName>
</protein>
<organism evidence="2 3">
    <name type="scientific">Streptomyces ochraceiscleroticus</name>
    <dbReference type="NCBI Taxonomy" id="47761"/>
    <lineage>
        <taxon>Bacteria</taxon>
        <taxon>Bacillati</taxon>
        <taxon>Actinomycetota</taxon>
        <taxon>Actinomycetes</taxon>
        <taxon>Kitasatosporales</taxon>
        <taxon>Streptomycetaceae</taxon>
        <taxon>Streptomyces</taxon>
    </lineage>
</organism>
<proteinExistence type="predicted"/>
<dbReference type="RefSeq" id="WP_157849004.1">
    <property type="nucleotide sequence ID" value="NZ_JBHSPX010000008.1"/>
</dbReference>
<dbReference type="Proteomes" id="UP001596139">
    <property type="component" value="Unassembled WGS sequence"/>
</dbReference>
<dbReference type="EMBL" id="JBHSPX010000008">
    <property type="protein sequence ID" value="MFC6066504.1"/>
    <property type="molecule type" value="Genomic_DNA"/>
</dbReference>
<evidence type="ECO:0000313" key="2">
    <source>
        <dbReference type="EMBL" id="MFC6066504.1"/>
    </source>
</evidence>